<organism evidence="31 32">
    <name type="scientific">Acanthosepion pharaonis</name>
    <name type="common">Pharaoh cuttlefish</name>
    <name type="synonym">Sepia pharaonis</name>
    <dbReference type="NCBI Taxonomy" id="158019"/>
    <lineage>
        <taxon>Eukaryota</taxon>
        <taxon>Metazoa</taxon>
        <taxon>Spiralia</taxon>
        <taxon>Lophotrochozoa</taxon>
        <taxon>Mollusca</taxon>
        <taxon>Cephalopoda</taxon>
        <taxon>Coleoidea</taxon>
        <taxon>Decapodiformes</taxon>
        <taxon>Sepiida</taxon>
        <taxon>Sepiina</taxon>
        <taxon>Sepiidae</taxon>
        <taxon>Acanthosepion</taxon>
    </lineage>
</organism>
<comment type="catalytic activity">
    <reaction evidence="27">
        <text>an N-acylsphing-4-enine + ATP = an N-acylsphing-4-enine 1-phosphate + ADP + H(+)</text>
        <dbReference type="Rhea" id="RHEA:17929"/>
        <dbReference type="ChEBI" id="CHEBI:15378"/>
        <dbReference type="ChEBI" id="CHEBI:30616"/>
        <dbReference type="ChEBI" id="CHEBI:52639"/>
        <dbReference type="ChEBI" id="CHEBI:57674"/>
        <dbReference type="ChEBI" id="CHEBI:456216"/>
        <dbReference type="EC" id="2.7.1.138"/>
    </reaction>
    <physiologicalReaction direction="left-to-right" evidence="27">
        <dbReference type="Rhea" id="RHEA:17930"/>
    </physiologicalReaction>
</comment>
<evidence type="ECO:0000256" key="5">
    <source>
        <dbReference type="ARBA" id="ARBA00012133"/>
    </source>
</evidence>
<keyword evidence="9" id="KW-0999">Mitochondrion inner membrane</keyword>
<dbReference type="GO" id="GO:0005758">
    <property type="term" value="C:mitochondrial intermembrane space"/>
    <property type="evidence" value="ECO:0007669"/>
    <property type="project" value="UniProtKB-SubCell"/>
</dbReference>
<evidence type="ECO:0000256" key="28">
    <source>
        <dbReference type="ARBA" id="ARBA00048663"/>
    </source>
</evidence>
<evidence type="ECO:0000256" key="23">
    <source>
        <dbReference type="ARBA" id="ARBA00026098"/>
    </source>
</evidence>
<dbReference type="EMBL" id="CAHIKZ030000724">
    <property type="protein sequence ID" value="CAE1235675.1"/>
    <property type="molecule type" value="Genomic_DNA"/>
</dbReference>
<evidence type="ECO:0000256" key="12">
    <source>
        <dbReference type="ARBA" id="ARBA00023128"/>
    </source>
</evidence>
<evidence type="ECO:0000256" key="21">
    <source>
        <dbReference type="ARBA" id="ARBA00025749"/>
    </source>
</evidence>
<dbReference type="Pfam" id="PF00781">
    <property type="entry name" value="DAGK_cat"/>
    <property type="match status" value="1"/>
</dbReference>
<accession>A0A812BNE0</accession>
<evidence type="ECO:0000256" key="3">
    <source>
        <dbReference type="ARBA" id="ARBA00004637"/>
    </source>
</evidence>
<comment type="catalytic activity">
    <reaction evidence="17">
        <text>1-(9Z-octadecenoyl)-sn-glycerol + ATP = 1-(9Z-octadecenoyl)-sn-glycero-3-phosphate + ADP + H(+)</text>
        <dbReference type="Rhea" id="RHEA:41079"/>
        <dbReference type="ChEBI" id="CHEBI:15378"/>
        <dbReference type="ChEBI" id="CHEBI:30616"/>
        <dbReference type="ChEBI" id="CHEBI:74544"/>
        <dbReference type="ChEBI" id="CHEBI:75757"/>
        <dbReference type="ChEBI" id="CHEBI:456216"/>
    </reaction>
    <physiologicalReaction direction="left-to-right" evidence="17">
        <dbReference type="Rhea" id="RHEA:41080"/>
    </physiologicalReaction>
</comment>
<comment type="subcellular location">
    <subcellularLocation>
        <location evidence="3">Mitochondrion inner membrane</location>
        <topology evidence="3">Peripheral membrane protein</topology>
    </subcellularLocation>
    <subcellularLocation>
        <location evidence="2">Mitochondrion intermembrane space</location>
    </subcellularLocation>
</comment>
<comment type="catalytic activity">
    <reaction evidence="18">
        <text>a 1-acyl-sn-glycerol + ATP = a 1-acyl-sn-glycero-3-phosphate + ADP + H(+)</text>
        <dbReference type="Rhea" id="RHEA:33747"/>
        <dbReference type="ChEBI" id="CHEBI:15378"/>
        <dbReference type="ChEBI" id="CHEBI:30616"/>
        <dbReference type="ChEBI" id="CHEBI:57970"/>
        <dbReference type="ChEBI" id="CHEBI:64683"/>
        <dbReference type="ChEBI" id="CHEBI:456216"/>
    </reaction>
    <physiologicalReaction direction="left-to-right" evidence="18">
        <dbReference type="Rhea" id="RHEA:33748"/>
    </physiologicalReaction>
</comment>
<evidence type="ECO:0000256" key="8">
    <source>
        <dbReference type="ARBA" id="ARBA00022777"/>
    </source>
</evidence>
<dbReference type="OrthoDB" id="9979394at2759"/>
<evidence type="ECO:0000256" key="13">
    <source>
        <dbReference type="ARBA" id="ARBA00023136"/>
    </source>
</evidence>
<comment type="catalytic activity">
    <reaction evidence="15">
        <text>a 1,2-diacyl-sn-glycerol + ATP = a 1,2-diacyl-sn-glycero-3-phosphate + ADP + H(+)</text>
        <dbReference type="Rhea" id="RHEA:10272"/>
        <dbReference type="ChEBI" id="CHEBI:15378"/>
        <dbReference type="ChEBI" id="CHEBI:17815"/>
        <dbReference type="ChEBI" id="CHEBI:30616"/>
        <dbReference type="ChEBI" id="CHEBI:58608"/>
        <dbReference type="ChEBI" id="CHEBI:456216"/>
        <dbReference type="EC" id="2.7.1.107"/>
    </reaction>
    <physiologicalReaction direction="left-to-right" evidence="15">
        <dbReference type="Rhea" id="RHEA:10273"/>
    </physiologicalReaction>
</comment>
<evidence type="ECO:0000256" key="1">
    <source>
        <dbReference type="ARBA" id="ARBA00001946"/>
    </source>
</evidence>
<evidence type="ECO:0000256" key="24">
    <source>
        <dbReference type="ARBA" id="ARBA00026142"/>
    </source>
</evidence>
<keyword evidence="6 31" id="KW-0808">Transferase</keyword>
<evidence type="ECO:0000256" key="18">
    <source>
        <dbReference type="ARBA" id="ARBA00024512"/>
    </source>
</evidence>
<dbReference type="GO" id="GO:0046513">
    <property type="term" value="P:ceramide biosynthetic process"/>
    <property type="evidence" value="ECO:0007669"/>
    <property type="project" value="TreeGrafter"/>
</dbReference>
<dbReference type="InterPro" id="IPR045579">
    <property type="entry name" value="AGK_C"/>
</dbReference>
<dbReference type="GO" id="GO:0005743">
    <property type="term" value="C:mitochondrial inner membrane"/>
    <property type="evidence" value="ECO:0007669"/>
    <property type="project" value="UniProtKB-SubCell"/>
</dbReference>
<evidence type="ECO:0000256" key="7">
    <source>
        <dbReference type="ARBA" id="ARBA00022741"/>
    </source>
</evidence>
<evidence type="ECO:0000256" key="27">
    <source>
        <dbReference type="ARBA" id="ARBA00048034"/>
    </source>
</evidence>
<dbReference type="GO" id="GO:0004143">
    <property type="term" value="F:ATP-dependent diacylglycerol kinase activity"/>
    <property type="evidence" value="ECO:0007669"/>
    <property type="project" value="UniProtKB-EC"/>
</dbReference>
<evidence type="ECO:0000256" key="19">
    <source>
        <dbReference type="ARBA" id="ARBA00024556"/>
    </source>
</evidence>
<evidence type="ECO:0000313" key="32">
    <source>
        <dbReference type="Proteomes" id="UP000597762"/>
    </source>
</evidence>
<evidence type="ECO:0000256" key="25">
    <source>
        <dbReference type="ARBA" id="ARBA00030553"/>
    </source>
</evidence>
<dbReference type="EC" id="2.7.1.138" evidence="22"/>
<comment type="catalytic activity">
    <reaction evidence="19">
        <text>2-(5Z,8Z,11Z,14Z-eicosatetraenoyl)-glycerol + ATP = 2-(5Z,8Z,11Z,14Z-eicosatetraenoyl)-sn-glycero-3-phosphate + ADP + H(+)</text>
        <dbReference type="Rhea" id="RHEA:43316"/>
        <dbReference type="ChEBI" id="CHEBI:15378"/>
        <dbReference type="ChEBI" id="CHEBI:30616"/>
        <dbReference type="ChEBI" id="CHEBI:52392"/>
        <dbReference type="ChEBI" id="CHEBI:78209"/>
        <dbReference type="ChEBI" id="CHEBI:456216"/>
    </reaction>
    <physiologicalReaction direction="left-to-right" evidence="19">
        <dbReference type="Rhea" id="RHEA:43317"/>
    </physiologicalReaction>
</comment>
<comment type="cofactor">
    <cofactor evidence="1">
        <name>Mg(2+)</name>
        <dbReference type="ChEBI" id="CHEBI:18420"/>
    </cofactor>
</comment>
<comment type="catalytic activity">
    <reaction evidence="29">
        <text>N-(hexanoyl)sphing-4-enine + ATP = N-hexanoylsphing-4-enine 1-phosphate + ADP + H(+)</text>
        <dbReference type="Rhea" id="RHEA:43312"/>
        <dbReference type="ChEBI" id="CHEBI:15378"/>
        <dbReference type="ChEBI" id="CHEBI:30616"/>
        <dbReference type="ChEBI" id="CHEBI:63867"/>
        <dbReference type="ChEBI" id="CHEBI:82959"/>
        <dbReference type="ChEBI" id="CHEBI:456216"/>
    </reaction>
    <physiologicalReaction direction="left-to-right" evidence="29">
        <dbReference type="Rhea" id="RHEA:43313"/>
    </physiologicalReaction>
</comment>
<name>A0A812BNE0_ACAPH</name>
<dbReference type="Pfam" id="PF19712">
    <property type="entry name" value="AGK_C"/>
    <property type="match status" value="1"/>
</dbReference>
<dbReference type="InterPro" id="IPR050187">
    <property type="entry name" value="Lipid_Phosphate_FormReg"/>
</dbReference>
<evidence type="ECO:0000256" key="15">
    <source>
        <dbReference type="ARBA" id="ARBA00023411"/>
    </source>
</evidence>
<feature type="domain" description="DAGKc" evidence="30">
    <location>
        <begin position="62"/>
        <end position="205"/>
    </location>
</feature>
<dbReference type="Gene3D" id="3.40.50.10330">
    <property type="entry name" value="Probable inorganic polyphosphate/atp-NAD kinase, domain 1"/>
    <property type="match status" value="1"/>
</dbReference>
<dbReference type="SUPFAM" id="SSF111331">
    <property type="entry name" value="NAD kinase/diacylglycerol kinase-like"/>
    <property type="match status" value="1"/>
</dbReference>
<dbReference type="PANTHER" id="PTHR12358">
    <property type="entry name" value="SPHINGOSINE KINASE"/>
    <property type="match status" value="1"/>
</dbReference>
<evidence type="ECO:0000256" key="16">
    <source>
        <dbReference type="ARBA" id="ARBA00024483"/>
    </source>
</evidence>
<proteinExistence type="inferred from homology"/>
<dbReference type="PROSITE" id="PS50146">
    <property type="entry name" value="DAGK"/>
    <property type="match status" value="1"/>
</dbReference>
<dbReference type="InterPro" id="IPR017438">
    <property type="entry name" value="ATP-NAD_kinase_N"/>
</dbReference>
<keyword evidence="10" id="KW-0067">ATP-binding</keyword>
<evidence type="ECO:0000256" key="22">
    <source>
        <dbReference type="ARBA" id="ARBA00026096"/>
    </source>
</evidence>
<comment type="similarity">
    <text evidence="21">Belongs to the AGK family.</text>
</comment>
<dbReference type="PANTHER" id="PTHR12358:SF31">
    <property type="entry name" value="ACYLGLYCEROL KINASE, MITOCHONDRIAL"/>
    <property type="match status" value="1"/>
</dbReference>
<keyword evidence="13" id="KW-0472">Membrane</keyword>
<comment type="pathway">
    <text evidence="4">Lipid metabolism; glycerolipid metabolism.</text>
</comment>
<evidence type="ECO:0000256" key="29">
    <source>
        <dbReference type="ARBA" id="ARBA00048876"/>
    </source>
</evidence>
<dbReference type="GO" id="GO:0046486">
    <property type="term" value="P:glycerolipid metabolic process"/>
    <property type="evidence" value="ECO:0007669"/>
    <property type="project" value="UniProtKB-UniPathway"/>
</dbReference>
<comment type="catalytic activity">
    <reaction evidence="20">
        <text>1-hexadecanoyl-sn-glycerol + ATP = 1-hexadecanoyl-sn-glycero-3-phosphate + ADP + H(+)</text>
        <dbReference type="Rhea" id="RHEA:43308"/>
        <dbReference type="ChEBI" id="CHEBI:15378"/>
        <dbReference type="ChEBI" id="CHEBI:30616"/>
        <dbReference type="ChEBI" id="CHEBI:57518"/>
        <dbReference type="ChEBI" id="CHEBI:75542"/>
        <dbReference type="ChEBI" id="CHEBI:456216"/>
    </reaction>
    <physiologicalReaction direction="left-to-right" evidence="20">
        <dbReference type="Rhea" id="RHEA:43309"/>
    </physiologicalReaction>
</comment>
<protein>
    <recommendedName>
        <fullName evidence="24">Acylglycerol kinase, mitochondrial</fullName>
        <ecNumber evidence="5">2.7.1.107</ecNumber>
        <ecNumber evidence="22">2.7.1.138</ecNumber>
        <ecNumber evidence="23">2.7.1.94</ecNumber>
    </recommendedName>
    <alternativeName>
        <fullName evidence="25">Multiple substrate lipid kinase</fullName>
    </alternativeName>
</protein>
<dbReference type="InterPro" id="IPR001206">
    <property type="entry name" value="Diacylglycerol_kinase_cat_dom"/>
</dbReference>
<comment type="catalytic activity">
    <reaction evidence="16">
        <text>1-(5Z,8Z,11Z,14Z-eicosatetraenoyl)-sn-glycerol + ATP = 1-(5Z,8Z,11Z,14Z-eicosatetraenoyl)-sn-glycero-3-phosphate + ADP + H(+)</text>
        <dbReference type="Rhea" id="RHEA:43328"/>
        <dbReference type="ChEBI" id="CHEBI:15378"/>
        <dbReference type="ChEBI" id="CHEBI:30616"/>
        <dbReference type="ChEBI" id="CHEBI:34071"/>
        <dbReference type="ChEBI" id="CHEBI:74938"/>
        <dbReference type="ChEBI" id="CHEBI:456216"/>
    </reaction>
    <physiologicalReaction direction="left-to-right" evidence="16">
        <dbReference type="Rhea" id="RHEA:43329"/>
    </physiologicalReaction>
</comment>
<dbReference type="GO" id="GO:0005524">
    <property type="term" value="F:ATP binding"/>
    <property type="evidence" value="ECO:0007669"/>
    <property type="project" value="UniProtKB-KW"/>
</dbReference>
<evidence type="ECO:0000256" key="4">
    <source>
        <dbReference type="ARBA" id="ARBA00005175"/>
    </source>
</evidence>
<sequence>MASVVSRVVKTVRNHWKKSVFGCVAVAYGTQYATNLYKTETLRREYCQEALKYGMKSIQLTQRPRKVMVFLNPAVSRGKGVKLFEKNAAPILNLAGIQIDVVKLEYEGQAKQLLTVLEKDETDAIIVAGGDGTLLETVTGIMRKKDKAFCQNITLGVLPLGRTNRFARRLFGEDPNQVRFIMDAAMAVVEATVKPVDVLEIKAEDGKDTYALSGLQLGVYNDAEERKSKYWYFGPLKSRWTYLRTGMNKWPPDVKLDMEYIPAMVPLRIKRVLTEEKVKEIEQRNKWSLFSFFYKSRIPPKDEDYEEVYQITEEDWVKRELSTVELTVMSSNYYEGVSPNKSLQIGIGPTSPSKTEVIEEGWRRIKSKSLLFGTEQNEHLKAHKIRLKPEKKEGQQMWFNVDGEAFESCPVEMTLLKNKLKMFWRQNPSYTTPLTVGTNAS</sequence>
<evidence type="ECO:0000313" key="31">
    <source>
        <dbReference type="EMBL" id="CAE1235675.1"/>
    </source>
</evidence>
<dbReference type="GO" id="GO:0046512">
    <property type="term" value="P:sphingosine biosynthetic process"/>
    <property type="evidence" value="ECO:0007669"/>
    <property type="project" value="TreeGrafter"/>
</dbReference>
<comment type="catalytic activity">
    <reaction evidence="14">
        <text>1,2-di-(9Z-octadecenoyl)-sn-glycerol + ATP = 1,2-di-(9Z-octadecenoyl)-sn-glycero-3-phosphate + ADP + H(+)</text>
        <dbReference type="Rhea" id="RHEA:40327"/>
        <dbReference type="ChEBI" id="CHEBI:15378"/>
        <dbReference type="ChEBI" id="CHEBI:30616"/>
        <dbReference type="ChEBI" id="CHEBI:52333"/>
        <dbReference type="ChEBI" id="CHEBI:74546"/>
        <dbReference type="ChEBI" id="CHEBI:456216"/>
    </reaction>
    <physiologicalReaction direction="left-to-right" evidence="14">
        <dbReference type="Rhea" id="RHEA:40328"/>
    </physiologicalReaction>
</comment>
<comment type="catalytic activity">
    <reaction evidence="26">
        <text>a 2-acylglycerol + ATP = a 2-acyl-sn-glycerol 3-phosphate + ADP + H(+)</text>
        <dbReference type="Rhea" id="RHEA:39847"/>
        <dbReference type="ChEBI" id="CHEBI:15378"/>
        <dbReference type="ChEBI" id="CHEBI:17389"/>
        <dbReference type="ChEBI" id="CHEBI:30616"/>
        <dbReference type="ChEBI" id="CHEBI:64982"/>
        <dbReference type="ChEBI" id="CHEBI:456216"/>
    </reaction>
    <physiologicalReaction direction="left-to-right" evidence="26">
        <dbReference type="Rhea" id="RHEA:39848"/>
    </physiologicalReaction>
</comment>
<keyword evidence="7" id="KW-0547">Nucleotide-binding</keyword>
<dbReference type="GO" id="GO:0001729">
    <property type="term" value="F:ceramide kinase activity"/>
    <property type="evidence" value="ECO:0007669"/>
    <property type="project" value="UniProtKB-EC"/>
</dbReference>
<evidence type="ECO:0000256" key="10">
    <source>
        <dbReference type="ARBA" id="ARBA00022840"/>
    </source>
</evidence>
<evidence type="ECO:0000256" key="2">
    <source>
        <dbReference type="ARBA" id="ARBA00004569"/>
    </source>
</evidence>
<evidence type="ECO:0000256" key="20">
    <source>
        <dbReference type="ARBA" id="ARBA00024636"/>
    </source>
</evidence>
<evidence type="ECO:0000256" key="6">
    <source>
        <dbReference type="ARBA" id="ARBA00022679"/>
    </source>
</evidence>
<evidence type="ECO:0000256" key="14">
    <source>
        <dbReference type="ARBA" id="ARBA00023371"/>
    </source>
</evidence>
<keyword evidence="11" id="KW-0443">Lipid metabolism</keyword>
<evidence type="ECO:0000256" key="26">
    <source>
        <dbReference type="ARBA" id="ARBA00044480"/>
    </source>
</evidence>
<dbReference type="Gene3D" id="2.60.200.40">
    <property type="match status" value="1"/>
</dbReference>
<dbReference type="EC" id="2.7.1.107" evidence="5"/>
<dbReference type="GO" id="GO:0047620">
    <property type="term" value="F:acylglycerol kinase activity"/>
    <property type="evidence" value="ECO:0007669"/>
    <property type="project" value="UniProtKB-EC"/>
</dbReference>
<dbReference type="SMART" id="SM00046">
    <property type="entry name" value="DAGKc"/>
    <property type="match status" value="1"/>
</dbReference>
<evidence type="ECO:0000256" key="9">
    <source>
        <dbReference type="ARBA" id="ARBA00022792"/>
    </source>
</evidence>
<keyword evidence="32" id="KW-1185">Reference proteome</keyword>
<dbReference type="EC" id="2.7.1.94" evidence="23"/>
<evidence type="ECO:0000259" key="30">
    <source>
        <dbReference type="PROSITE" id="PS50146"/>
    </source>
</evidence>
<dbReference type="UniPathway" id="UPA00230"/>
<reference evidence="31" key="1">
    <citation type="submission" date="2021-01" db="EMBL/GenBank/DDBJ databases">
        <authorList>
            <person name="Li R."/>
            <person name="Bekaert M."/>
        </authorList>
    </citation>
    <scope>NUCLEOTIDE SEQUENCE</scope>
    <source>
        <strain evidence="31">Farmed</strain>
    </source>
</reference>
<evidence type="ECO:0000256" key="11">
    <source>
        <dbReference type="ARBA" id="ARBA00023098"/>
    </source>
</evidence>
<comment type="caution">
    <text evidence="31">The sequence shown here is derived from an EMBL/GenBank/DDBJ whole genome shotgun (WGS) entry which is preliminary data.</text>
</comment>
<keyword evidence="12" id="KW-0496">Mitochondrion</keyword>
<gene>
    <name evidence="31" type="ORF">SPHA_19883</name>
</gene>
<dbReference type="Proteomes" id="UP000597762">
    <property type="component" value="Unassembled WGS sequence"/>
</dbReference>
<dbReference type="InterPro" id="IPR016064">
    <property type="entry name" value="NAD/diacylglycerol_kinase_sf"/>
</dbReference>
<keyword evidence="8" id="KW-0418">Kinase</keyword>
<comment type="catalytic activity">
    <reaction evidence="28">
        <text>a monoacylglycerol + ATP = a monoacyl-sn-glycero-3-phosphate + ADP + H(+)</text>
        <dbReference type="Rhea" id="RHEA:19293"/>
        <dbReference type="ChEBI" id="CHEBI:15378"/>
        <dbReference type="ChEBI" id="CHEBI:17408"/>
        <dbReference type="ChEBI" id="CHEBI:30616"/>
        <dbReference type="ChEBI" id="CHEBI:77589"/>
        <dbReference type="ChEBI" id="CHEBI:456216"/>
        <dbReference type="EC" id="2.7.1.94"/>
    </reaction>
    <physiologicalReaction direction="left-to-right" evidence="28">
        <dbReference type="Rhea" id="RHEA:19294"/>
    </physiologicalReaction>
</comment>
<evidence type="ECO:0000256" key="17">
    <source>
        <dbReference type="ARBA" id="ARBA00024505"/>
    </source>
</evidence>
<dbReference type="AlphaFoldDB" id="A0A812BNE0"/>